<dbReference type="RefSeq" id="WP_089784631.1">
    <property type="nucleotide sequence ID" value="NZ_FOKW01000001.1"/>
</dbReference>
<name>A0A1I1D305_NATHA</name>
<feature type="compositionally biased region" description="Acidic residues" evidence="1">
    <location>
        <begin position="81"/>
        <end position="98"/>
    </location>
</feature>
<accession>A0A1I1D305</accession>
<organism evidence="2 3">
    <name type="scientific">Natronobacterium haloterrestre</name>
    <name type="common">Halobiforma haloterrestris</name>
    <dbReference type="NCBI Taxonomy" id="148448"/>
    <lineage>
        <taxon>Archaea</taxon>
        <taxon>Methanobacteriati</taxon>
        <taxon>Methanobacteriota</taxon>
        <taxon>Stenosarchaea group</taxon>
        <taxon>Halobacteria</taxon>
        <taxon>Halobacteriales</taxon>
        <taxon>Natrialbaceae</taxon>
        <taxon>Natronobacterium</taxon>
    </lineage>
</organism>
<dbReference type="Proteomes" id="UP000199161">
    <property type="component" value="Unassembled WGS sequence"/>
</dbReference>
<sequence>MPTPPTPHETVPDFIVERFEDHSAEELRAIADYAETLEPGADVPNYVVRAFSIQDDETRTVVAVYASELAEFREAKAAGAGDEDENEGGDEDEGEEDLDPGRMGGAFFG</sequence>
<dbReference type="AlphaFoldDB" id="A0A1I1D305"/>
<evidence type="ECO:0000256" key="1">
    <source>
        <dbReference type="SAM" id="MobiDB-lite"/>
    </source>
</evidence>
<evidence type="ECO:0000313" key="3">
    <source>
        <dbReference type="Proteomes" id="UP000199161"/>
    </source>
</evidence>
<proteinExistence type="predicted"/>
<keyword evidence="3" id="KW-1185">Reference proteome</keyword>
<dbReference type="EMBL" id="FOKW01000001">
    <property type="protein sequence ID" value="SFB69315.1"/>
    <property type="molecule type" value="Genomic_DNA"/>
</dbReference>
<feature type="region of interest" description="Disordered" evidence="1">
    <location>
        <begin position="73"/>
        <end position="109"/>
    </location>
</feature>
<gene>
    <name evidence="2" type="ORF">SAMN05444422_101237</name>
</gene>
<reference evidence="3" key="1">
    <citation type="submission" date="2016-10" db="EMBL/GenBank/DDBJ databases">
        <authorList>
            <person name="Varghese N."/>
            <person name="Submissions S."/>
        </authorList>
    </citation>
    <scope>NUCLEOTIDE SEQUENCE [LARGE SCALE GENOMIC DNA]</scope>
    <source>
        <strain evidence="3">DSM 13078</strain>
    </source>
</reference>
<evidence type="ECO:0000313" key="2">
    <source>
        <dbReference type="EMBL" id="SFB69315.1"/>
    </source>
</evidence>
<dbReference type="OrthoDB" id="204916at2157"/>
<protein>
    <submittedName>
        <fullName evidence="2">Uncharacterized protein</fullName>
    </submittedName>
</protein>